<dbReference type="GO" id="GO:0005737">
    <property type="term" value="C:cytoplasm"/>
    <property type="evidence" value="ECO:0007669"/>
    <property type="project" value="TreeGrafter"/>
</dbReference>
<dbReference type="Pfam" id="PF00668">
    <property type="entry name" value="Condensation"/>
    <property type="match status" value="1"/>
</dbReference>
<protein>
    <recommendedName>
        <fullName evidence="1">Condensation domain-containing protein</fullName>
    </recommendedName>
</protein>
<dbReference type="Gene3D" id="3.30.559.30">
    <property type="entry name" value="Nonribosomal peptide synthetase, condensation domain"/>
    <property type="match status" value="1"/>
</dbReference>
<evidence type="ECO:0000313" key="3">
    <source>
        <dbReference type="Proteomes" id="UP000703661"/>
    </source>
</evidence>
<name>A0A9P6ME30_9FUNG</name>
<dbReference type="CDD" id="cd19544">
    <property type="entry name" value="E-C_NRPS"/>
    <property type="match status" value="1"/>
</dbReference>
<dbReference type="InterPro" id="IPR001242">
    <property type="entry name" value="Condensation_dom"/>
</dbReference>
<dbReference type="GO" id="GO:0044550">
    <property type="term" value="P:secondary metabolite biosynthetic process"/>
    <property type="evidence" value="ECO:0007669"/>
    <property type="project" value="TreeGrafter"/>
</dbReference>
<evidence type="ECO:0000259" key="1">
    <source>
        <dbReference type="Pfam" id="PF00668"/>
    </source>
</evidence>
<comment type="caution">
    <text evidence="2">The sequence shown here is derived from an EMBL/GenBank/DDBJ whole genome shotgun (WGS) entry which is preliminary data.</text>
</comment>
<organism evidence="2 3">
    <name type="scientific">Entomortierella chlamydospora</name>
    <dbReference type="NCBI Taxonomy" id="101097"/>
    <lineage>
        <taxon>Eukaryota</taxon>
        <taxon>Fungi</taxon>
        <taxon>Fungi incertae sedis</taxon>
        <taxon>Mucoromycota</taxon>
        <taxon>Mortierellomycotina</taxon>
        <taxon>Mortierellomycetes</taxon>
        <taxon>Mortierellales</taxon>
        <taxon>Mortierellaceae</taxon>
        <taxon>Entomortierella</taxon>
    </lineage>
</organism>
<dbReference type="GO" id="GO:0003824">
    <property type="term" value="F:catalytic activity"/>
    <property type="evidence" value="ECO:0007669"/>
    <property type="project" value="InterPro"/>
</dbReference>
<gene>
    <name evidence="2" type="ORF">BGZ80_007836</name>
</gene>
<accession>A0A9P6ME30</accession>
<dbReference type="PANTHER" id="PTHR45527:SF1">
    <property type="entry name" value="FATTY ACID SYNTHASE"/>
    <property type="match status" value="1"/>
</dbReference>
<dbReference type="Proteomes" id="UP000703661">
    <property type="component" value="Unassembled WGS sequence"/>
</dbReference>
<proteinExistence type="predicted"/>
<dbReference type="OrthoDB" id="416786at2759"/>
<dbReference type="AlphaFoldDB" id="A0A9P6ME30"/>
<feature type="domain" description="Condensation" evidence="1">
    <location>
        <begin position="10"/>
        <end position="352"/>
    </location>
</feature>
<reference evidence="2" key="1">
    <citation type="journal article" date="2020" name="Fungal Divers.">
        <title>Resolving the Mortierellaceae phylogeny through synthesis of multi-gene phylogenetics and phylogenomics.</title>
        <authorList>
            <person name="Vandepol N."/>
            <person name="Liber J."/>
            <person name="Desiro A."/>
            <person name="Na H."/>
            <person name="Kennedy M."/>
            <person name="Barry K."/>
            <person name="Grigoriev I.V."/>
            <person name="Miller A.N."/>
            <person name="O'Donnell K."/>
            <person name="Stajich J.E."/>
            <person name="Bonito G."/>
        </authorList>
    </citation>
    <scope>NUCLEOTIDE SEQUENCE</scope>
    <source>
        <strain evidence="2">NRRL 2769</strain>
    </source>
</reference>
<sequence>MSFDGRDILDRYLGAVQKVIDRHDILRTAIMWKNLSVPAQVVLRHAPMPITELSLNATDGPMLDQMTRLFDPRDHSIDLTQAPLIRFAIAQNTDGTWIAFQLMHHLIGDHSTLEVVMKEIKIFLDGRAESMLLPQPFRNLIAQARSGPGAETHAHFFKEMLAEIDTPALPYGFSDILLDGTDITESYREIPQELNDRLRSHAKKMGVSLASFCHLAWAQVVSRTSGQERVVFGTVLFGRMQGGSGADQAMGLFINTLPLRIDIGGSSVVESVHKTQASLAQLLEHEHASLALAQRSSSISAGTPLFSSLLNYRHNSDILHKGSVIAGLKVLAEDERTNYPFVMNVEDGGSTLGLTAQV</sequence>
<dbReference type="GO" id="GO:0043041">
    <property type="term" value="P:amino acid activation for nonribosomal peptide biosynthetic process"/>
    <property type="evidence" value="ECO:0007669"/>
    <property type="project" value="TreeGrafter"/>
</dbReference>
<dbReference type="EMBL" id="JAAAID010004091">
    <property type="protein sequence ID" value="KAF9994349.1"/>
    <property type="molecule type" value="Genomic_DNA"/>
</dbReference>
<dbReference type="GO" id="GO:0031177">
    <property type="term" value="F:phosphopantetheine binding"/>
    <property type="evidence" value="ECO:0007669"/>
    <property type="project" value="TreeGrafter"/>
</dbReference>
<feature type="non-terminal residue" evidence="2">
    <location>
        <position position="358"/>
    </location>
</feature>
<dbReference type="SUPFAM" id="SSF52777">
    <property type="entry name" value="CoA-dependent acyltransferases"/>
    <property type="match status" value="2"/>
</dbReference>
<dbReference type="Gene3D" id="3.30.559.10">
    <property type="entry name" value="Chloramphenicol acetyltransferase-like domain"/>
    <property type="match status" value="1"/>
</dbReference>
<evidence type="ECO:0000313" key="2">
    <source>
        <dbReference type="EMBL" id="KAF9994349.1"/>
    </source>
</evidence>
<dbReference type="PANTHER" id="PTHR45527">
    <property type="entry name" value="NONRIBOSOMAL PEPTIDE SYNTHETASE"/>
    <property type="match status" value="1"/>
</dbReference>
<keyword evidence="3" id="KW-1185">Reference proteome</keyword>
<dbReference type="InterPro" id="IPR023213">
    <property type="entry name" value="CAT-like_dom_sf"/>
</dbReference>